<comment type="subcellular location">
    <subcellularLocation>
        <location evidence="1 8">Secreted</location>
        <location evidence="1 8">Cell wall</location>
    </subcellularLocation>
</comment>
<accession>A0A0D7BKA9</accession>
<feature type="chain" id="PRO_5013987876" description="Hydrophobin" evidence="8">
    <location>
        <begin position="22"/>
        <end position="121"/>
    </location>
</feature>
<feature type="signal peptide" evidence="8">
    <location>
        <begin position="1"/>
        <end position="21"/>
    </location>
</feature>
<comment type="subunit">
    <text evidence="7">Self-assembles to form functional amyloid fibrils called rodlets. Self-assembly into fibrillar rodlets occurs spontaneously at hydrophobic:hydrophilic interfaces and the rodlets further associate laterally to form amphipathic monolayers.</text>
</comment>
<reference evidence="9 10" key="1">
    <citation type="journal article" date="2015" name="Fungal Genet. Biol.">
        <title>Evolution of novel wood decay mechanisms in Agaricales revealed by the genome sequences of Fistulina hepatica and Cylindrobasidium torrendii.</title>
        <authorList>
            <person name="Floudas D."/>
            <person name="Held B.W."/>
            <person name="Riley R."/>
            <person name="Nagy L.G."/>
            <person name="Koehler G."/>
            <person name="Ransdell A.S."/>
            <person name="Younus H."/>
            <person name="Chow J."/>
            <person name="Chiniquy J."/>
            <person name="Lipzen A."/>
            <person name="Tritt A."/>
            <person name="Sun H."/>
            <person name="Haridas S."/>
            <person name="LaButti K."/>
            <person name="Ohm R.A."/>
            <person name="Kues U."/>
            <person name="Blanchette R.A."/>
            <person name="Grigoriev I.V."/>
            <person name="Minto R.E."/>
            <person name="Hibbett D.S."/>
        </authorList>
    </citation>
    <scope>NUCLEOTIDE SEQUENCE [LARGE SCALE GENOMIC DNA]</scope>
    <source>
        <strain evidence="9 10">FP15055 ss-10</strain>
    </source>
</reference>
<dbReference type="Pfam" id="PF01185">
    <property type="entry name" value="Hydrophobin"/>
    <property type="match status" value="1"/>
</dbReference>
<evidence type="ECO:0000256" key="8">
    <source>
        <dbReference type="RuleBase" id="RU365009"/>
    </source>
</evidence>
<keyword evidence="5 8" id="KW-1015">Disulfide bond</keyword>
<dbReference type="Proteomes" id="UP000054007">
    <property type="component" value="Unassembled WGS sequence"/>
</dbReference>
<dbReference type="InterPro" id="IPR001338">
    <property type="entry name" value="Class_I_Hydrophobin"/>
</dbReference>
<dbReference type="GO" id="GO:0005199">
    <property type="term" value="F:structural constituent of cell wall"/>
    <property type="evidence" value="ECO:0007669"/>
    <property type="project" value="InterPro"/>
</dbReference>
<evidence type="ECO:0000256" key="2">
    <source>
        <dbReference type="ARBA" id="ARBA00010446"/>
    </source>
</evidence>
<name>A0A0D7BKA9_9AGAR</name>
<dbReference type="OrthoDB" id="4225815at2759"/>
<evidence type="ECO:0000256" key="7">
    <source>
        <dbReference type="ARBA" id="ARBA00093546"/>
    </source>
</evidence>
<dbReference type="CDD" id="cd23507">
    <property type="entry name" value="hydrophobin_I"/>
    <property type="match status" value="1"/>
</dbReference>
<evidence type="ECO:0000313" key="10">
    <source>
        <dbReference type="Proteomes" id="UP000054007"/>
    </source>
</evidence>
<comment type="similarity">
    <text evidence="2 8">Belongs to the fungal hydrophobin family.</text>
</comment>
<keyword evidence="10" id="KW-1185">Reference proteome</keyword>
<keyword evidence="4 8" id="KW-0964">Secreted</keyword>
<keyword evidence="8" id="KW-0732">Signal</keyword>
<gene>
    <name evidence="9" type="ORF">CYLTODRAFT_487966</name>
</gene>
<protein>
    <recommendedName>
        <fullName evidence="8">Hydrophobin</fullName>
    </recommendedName>
</protein>
<keyword evidence="3 8" id="KW-0134">Cell wall</keyword>
<keyword evidence="6" id="KW-0325">Glycoprotein</keyword>
<sequence length="121" mass="12629">MFARFSTLFVVSLAALSSASSLTDAFKGEAAVSDEAKSIQCQPLHTAQCCNKVVKASESRSASALLGMLGKVLDVFDVQVGITCTDLDQEPECLKGVLACCLDVVNDGVVSVGCHLDGEQD</sequence>
<dbReference type="AlphaFoldDB" id="A0A0D7BKA9"/>
<evidence type="ECO:0000256" key="1">
    <source>
        <dbReference type="ARBA" id="ARBA00004191"/>
    </source>
</evidence>
<proteinExistence type="inferred from homology"/>
<evidence type="ECO:0000256" key="4">
    <source>
        <dbReference type="ARBA" id="ARBA00022525"/>
    </source>
</evidence>
<evidence type="ECO:0000313" key="9">
    <source>
        <dbReference type="EMBL" id="KIY70549.1"/>
    </source>
</evidence>
<dbReference type="SMART" id="SM00075">
    <property type="entry name" value="HYDRO"/>
    <property type="match status" value="1"/>
</dbReference>
<evidence type="ECO:0000256" key="5">
    <source>
        <dbReference type="ARBA" id="ARBA00023157"/>
    </source>
</evidence>
<dbReference type="GO" id="GO:0009277">
    <property type="term" value="C:fungal-type cell wall"/>
    <property type="evidence" value="ECO:0007669"/>
    <property type="project" value="InterPro"/>
</dbReference>
<evidence type="ECO:0000256" key="3">
    <source>
        <dbReference type="ARBA" id="ARBA00022512"/>
    </source>
</evidence>
<dbReference type="EMBL" id="KN880466">
    <property type="protein sequence ID" value="KIY70549.1"/>
    <property type="molecule type" value="Genomic_DNA"/>
</dbReference>
<organism evidence="9 10">
    <name type="scientific">Cylindrobasidium torrendii FP15055 ss-10</name>
    <dbReference type="NCBI Taxonomy" id="1314674"/>
    <lineage>
        <taxon>Eukaryota</taxon>
        <taxon>Fungi</taxon>
        <taxon>Dikarya</taxon>
        <taxon>Basidiomycota</taxon>
        <taxon>Agaricomycotina</taxon>
        <taxon>Agaricomycetes</taxon>
        <taxon>Agaricomycetidae</taxon>
        <taxon>Agaricales</taxon>
        <taxon>Marasmiineae</taxon>
        <taxon>Physalacriaceae</taxon>
        <taxon>Cylindrobasidium</taxon>
    </lineage>
</organism>
<evidence type="ECO:0000256" key="6">
    <source>
        <dbReference type="ARBA" id="ARBA00023180"/>
    </source>
</evidence>